<feature type="transmembrane region" description="Helical" evidence="1">
    <location>
        <begin position="20"/>
        <end position="38"/>
    </location>
</feature>
<evidence type="ECO:0000313" key="3">
    <source>
        <dbReference type="Proteomes" id="UP000305848"/>
    </source>
</evidence>
<reference evidence="2 3" key="1">
    <citation type="submission" date="2019-05" db="EMBL/GenBank/DDBJ databases">
        <title>Panacibacter sp. strain 17mud1-8 Genome sequencing and assembly.</title>
        <authorList>
            <person name="Chhetri G."/>
        </authorList>
    </citation>
    <scope>NUCLEOTIDE SEQUENCE [LARGE SCALE GENOMIC DNA]</scope>
    <source>
        <strain evidence="2 3">17mud1-8</strain>
    </source>
</reference>
<comment type="caution">
    <text evidence="2">The sequence shown here is derived from an EMBL/GenBank/DDBJ whole genome shotgun (WGS) entry which is preliminary data.</text>
</comment>
<dbReference type="Proteomes" id="UP000305848">
    <property type="component" value="Unassembled WGS sequence"/>
</dbReference>
<dbReference type="EMBL" id="SZQL01000017">
    <property type="protein sequence ID" value="TKK65957.1"/>
    <property type="molecule type" value="Genomic_DNA"/>
</dbReference>
<dbReference type="RefSeq" id="WP_137263265.1">
    <property type="nucleotide sequence ID" value="NZ_SZQL01000017.1"/>
</dbReference>
<accession>A0A4U3KXW4</accession>
<dbReference type="OrthoDB" id="938921at2"/>
<evidence type="ECO:0000313" key="2">
    <source>
        <dbReference type="EMBL" id="TKK65957.1"/>
    </source>
</evidence>
<evidence type="ECO:0000256" key="1">
    <source>
        <dbReference type="SAM" id="Phobius"/>
    </source>
</evidence>
<protein>
    <submittedName>
        <fullName evidence="2">Uncharacterized protein</fullName>
    </submittedName>
</protein>
<proteinExistence type="predicted"/>
<keyword evidence="1" id="KW-0472">Membrane</keyword>
<organism evidence="2 3">
    <name type="scientific">Ilyomonas limi</name>
    <dbReference type="NCBI Taxonomy" id="2575867"/>
    <lineage>
        <taxon>Bacteria</taxon>
        <taxon>Pseudomonadati</taxon>
        <taxon>Bacteroidota</taxon>
        <taxon>Chitinophagia</taxon>
        <taxon>Chitinophagales</taxon>
        <taxon>Chitinophagaceae</taxon>
        <taxon>Ilyomonas</taxon>
    </lineage>
</organism>
<keyword evidence="3" id="KW-1185">Reference proteome</keyword>
<keyword evidence="1" id="KW-1133">Transmembrane helix</keyword>
<dbReference type="AlphaFoldDB" id="A0A4U3KXW4"/>
<sequence>MTDPTTNAEVILNKVSRRYLLRNAAIAATGVVLLPPFITGCSKDGDAPGGGVGSVGGVQLTPEQLEQAADNLRRMRTWITELYPLCIEYEDAVFHALKSTKENPNWTNFIVDAFIDIATALAAAAAIAEGAGPAVPAFAFLSSILHDWGIGKDVPENLDEVFADFEFGHVKMQLAIEQQLSHLVDPTNNYNNLTTAWTEPIEFNGSTYTIGNLATSYFPDLGDNYNTLQSAALISFEKSVWNLAIMKCCTLGDVSDWYIYLYNEPNDNYPHTSVVEYAQTEMYPQNKAHYLRGGYYDQNDDYRTIRLHSWRLGINGSDFPEEAVNRLFMDDTPGHIINPDGLFTRDYVFTQFALTKPFWIADWQLLSDKPNGDFCDECSTDWNFTGGVFPELTH</sequence>
<keyword evidence="1" id="KW-0812">Transmembrane</keyword>
<name>A0A4U3KXW4_9BACT</name>
<gene>
    <name evidence="2" type="ORF">FC093_18305</name>
</gene>